<dbReference type="RefSeq" id="WP_014104441.1">
    <property type="nucleotide sequence ID" value="NC_016027.1"/>
</dbReference>
<sequence length="365" mass="39071">MDPYEGCNTAALPYWLSTPQQDFAALGATIVPHVERLLARDGVFAPFGATVALEPYIANVTLLDPPARAASDVQLEQARAALGRVLAATPHRAAAVVANCTVILPGQSDPSQAVVMMCAHRDGTAEQVVHPYTIAHERITFGPATTTEGTRDIFPPIRLRFYIRESCPPRPVGYTVAMFMVHGMDRAAVLRHFGLEETGQAVDETRPAPGGVTSLPGGWTALWCNAAGLRHRVEAHLATTPAGSTIVACMVNEPAYASAATGWRDGARIWDISHNGQAGPHDLKVDGTPPPELKAVIAAMDMEETQSGYPPGMIDFYFDIPVELVFALTGLRYCQRDYTHGPVTFSAIREMARAGQGGVNAVYGA</sequence>
<reference evidence="2" key="1">
    <citation type="journal article" date="2011" name="J. Bacteriol.">
        <title>Complete genome sequence of NBRC 3288, a unique cellulose-nonproducing strain of Gluconacetobacter xylinus isolated from vinegar.</title>
        <authorList>
            <person name="Ogino H."/>
            <person name="Azuma Y."/>
            <person name="Hosoyama A."/>
            <person name="Nakazawa H."/>
            <person name="Matsutani M."/>
            <person name="Hasegawa A."/>
            <person name="Otsuyama K."/>
            <person name="Matsushita K."/>
            <person name="Fujita N."/>
            <person name="Shirai M."/>
        </authorList>
    </citation>
    <scope>NUCLEOTIDE SEQUENCE [LARGE SCALE GENOMIC DNA]</scope>
    <source>
        <strain evidence="2">NBRC 3288 / BCRC 11682 / LMG 1693</strain>
    </source>
</reference>
<organism evidence="1 2">
    <name type="scientific">Komagataeibacter medellinensis (strain NBRC 3288 / BCRC 11682 / LMG 1693 / Kondo 51)</name>
    <name type="common">Gluconacetobacter medellinensis</name>
    <dbReference type="NCBI Taxonomy" id="634177"/>
    <lineage>
        <taxon>Bacteria</taxon>
        <taxon>Pseudomonadati</taxon>
        <taxon>Pseudomonadota</taxon>
        <taxon>Alphaproteobacteria</taxon>
        <taxon>Acetobacterales</taxon>
        <taxon>Acetobacteraceae</taxon>
        <taxon>Komagataeibacter</taxon>
    </lineage>
</organism>
<evidence type="ECO:0000313" key="2">
    <source>
        <dbReference type="Proteomes" id="UP000009044"/>
    </source>
</evidence>
<dbReference type="EMBL" id="AP012159">
    <property type="protein sequence ID" value="BAK82867.1"/>
    <property type="molecule type" value="Genomic_DNA"/>
</dbReference>
<dbReference type="HOGENOM" id="CLU_771129_0_0_5"/>
<gene>
    <name evidence="1" type="ordered locus">GLX_04550</name>
</gene>
<dbReference type="KEGG" id="gxy:GLX_04550"/>
<dbReference type="STRING" id="634177.GLX_04550"/>
<dbReference type="Proteomes" id="UP000009044">
    <property type="component" value="Chromosome"/>
</dbReference>
<proteinExistence type="predicted"/>
<evidence type="ECO:0000313" key="1">
    <source>
        <dbReference type="EMBL" id="BAK82867.1"/>
    </source>
</evidence>
<dbReference type="eggNOG" id="ENOG5032ZJ7">
    <property type="taxonomic scope" value="Bacteria"/>
</dbReference>
<protein>
    <submittedName>
        <fullName evidence="1">Uncharacterized protein</fullName>
    </submittedName>
</protein>
<name>G2I420_KOMMN</name>
<dbReference type="PATRIC" id="fig|634177.7.peg.532"/>
<accession>G2I420</accession>
<dbReference type="AlphaFoldDB" id="G2I420"/>